<gene>
    <name evidence="2" type="ORF">Tci_631390</name>
</gene>
<name>A0A699JY33_TANCI</name>
<feature type="compositionally biased region" description="Basic residues" evidence="1">
    <location>
        <begin position="171"/>
        <end position="180"/>
    </location>
</feature>
<sequence length="385" mass="43272">AYTYYCQMKVNAATHKLTIAGDGYRCWDGKKVFANEASIRRDLRLDDAKGTTCLPNVAIFDELVRMGAKTTTWNKFSSTMASAIICLANNHKFNFFKYILKNMVKNLEAEVKFFMFPGFIQVFMNHQLGDMSHHKWIFVNPSLTKKIFANIKRIGKGFSGEITPLFATMMRKHKTRRKQRKETEVPQEEPPTKEHIPTLSHDPLPSGEDRLQLNELIEICTKLSDNVLSLEQTKTNQATEIERVKKLEGKKKKRTHGLKRPYKVGLSTRIISSDEEGLGDQEDASKQGRSIADIDQDEGTTLVGDTQGRMNEEDLFGVHDLSGDEVFVDVTTSENIEQDATVVEKEVSNADLVTTAGEVVTTAKNVKVAAAATTPQNSKDEFTRS</sequence>
<comment type="caution">
    <text evidence="2">The sequence shown here is derived from an EMBL/GenBank/DDBJ whole genome shotgun (WGS) entry which is preliminary data.</text>
</comment>
<feature type="region of interest" description="Disordered" evidence="1">
    <location>
        <begin position="171"/>
        <end position="207"/>
    </location>
</feature>
<protein>
    <recommendedName>
        <fullName evidence="3">Synaptobrevin, longin-like domain protein</fullName>
    </recommendedName>
</protein>
<feature type="compositionally biased region" description="Acidic residues" evidence="1">
    <location>
        <begin position="273"/>
        <end position="282"/>
    </location>
</feature>
<evidence type="ECO:0000256" key="1">
    <source>
        <dbReference type="SAM" id="MobiDB-lite"/>
    </source>
</evidence>
<feature type="non-terminal residue" evidence="2">
    <location>
        <position position="1"/>
    </location>
</feature>
<organism evidence="2">
    <name type="scientific">Tanacetum cinerariifolium</name>
    <name type="common">Dalmatian daisy</name>
    <name type="synonym">Chrysanthemum cinerariifolium</name>
    <dbReference type="NCBI Taxonomy" id="118510"/>
    <lineage>
        <taxon>Eukaryota</taxon>
        <taxon>Viridiplantae</taxon>
        <taxon>Streptophyta</taxon>
        <taxon>Embryophyta</taxon>
        <taxon>Tracheophyta</taxon>
        <taxon>Spermatophyta</taxon>
        <taxon>Magnoliopsida</taxon>
        <taxon>eudicotyledons</taxon>
        <taxon>Gunneridae</taxon>
        <taxon>Pentapetalae</taxon>
        <taxon>asterids</taxon>
        <taxon>campanulids</taxon>
        <taxon>Asterales</taxon>
        <taxon>Asteraceae</taxon>
        <taxon>Asteroideae</taxon>
        <taxon>Anthemideae</taxon>
        <taxon>Anthemidinae</taxon>
        <taxon>Tanacetum</taxon>
    </lineage>
</organism>
<evidence type="ECO:0008006" key="3">
    <source>
        <dbReference type="Google" id="ProtNLM"/>
    </source>
</evidence>
<evidence type="ECO:0000313" key="2">
    <source>
        <dbReference type="EMBL" id="GFA59418.1"/>
    </source>
</evidence>
<proteinExistence type="predicted"/>
<dbReference type="EMBL" id="BKCJ010451753">
    <property type="protein sequence ID" value="GFA59418.1"/>
    <property type="molecule type" value="Genomic_DNA"/>
</dbReference>
<dbReference type="AlphaFoldDB" id="A0A699JY33"/>
<reference evidence="2" key="1">
    <citation type="journal article" date="2019" name="Sci. Rep.">
        <title>Draft genome of Tanacetum cinerariifolium, the natural source of mosquito coil.</title>
        <authorList>
            <person name="Yamashiro T."/>
            <person name="Shiraishi A."/>
            <person name="Satake H."/>
            <person name="Nakayama K."/>
        </authorList>
    </citation>
    <scope>NUCLEOTIDE SEQUENCE</scope>
</reference>
<accession>A0A699JY33</accession>
<feature type="region of interest" description="Disordered" evidence="1">
    <location>
        <begin position="273"/>
        <end position="309"/>
    </location>
</feature>